<keyword evidence="6 7" id="KW-0067">ATP-binding</keyword>
<proteinExistence type="inferred from homology"/>
<organism evidence="9 10">
    <name type="scientific">Pyrrhoderma noxium</name>
    <dbReference type="NCBI Taxonomy" id="2282107"/>
    <lineage>
        <taxon>Eukaryota</taxon>
        <taxon>Fungi</taxon>
        <taxon>Dikarya</taxon>
        <taxon>Basidiomycota</taxon>
        <taxon>Agaricomycotina</taxon>
        <taxon>Agaricomycetes</taxon>
        <taxon>Hymenochaetales</taxon>
        <taxon>Hymenochaetaceae</taxon>
        <taxon>Pyrrhoderma</taxon>
    </lineage>
</organism>
<evidence type="ECO:0000256" key="1">
    <source>
        <dbReference type="ARBA" id="ARBA00006529"/>
    </source>
</evidence>
<dbReference type="STRING" id="2282107.A0A286URN3"/>
<dbReference type="PANTHER" id="PTHR48016">
    <property type="entry name" value="MAP KINASE KINASE KINASE SSK2-RELATED-RELATED"/>
    <property type="match status" value="1"/>
</dbReference>
<name>A0A286URN3_9AGAM</name>
<dbReference type="InterPro" id="IPR017441">
    <property type="entry name" value="Protein_kinase_ATP_BS"/>
</dbReference>
<feature type="binding site" evidence="7">
    <location>
        <position position="1085"/>
    </location>
    <ligand>
        <name>ATP</name>
        <dbReference type="ChEBI" id="CHEBI:30616"/>
    </ligand>
</feature>
<dbReference type="InterPro" id="IPR000719">
    <property type="entry name" value="Prot_kinase_dom"/>
</dbReference>
<dbReference type="EMBL" id="NBII01000002">
    <property type="protein sequence ID" value="PAV22250.1"/>
    <property type="molecule type" value="Genomic_DNA"/>
</dbReference>
<protein>
    <submittedName>
        <fullName evidence="9">Kinase</fullName>
    </submittedName>
</protein>
<dbReference type="GO" id="GO:0005524">
    <property type="term" value="F:ATP binding"/>
    <property type="evidence" value="ECO:0007669"/>
    <property type="project" value="UniProtKB-UniRule"/>
</dbReference>
<evidence type="ECO:0000256" key="7">
    <source>
        <dbReference type="PROSITE-ProRule" id="PRU10141"/>
    </source>
</evidence>
<evidence type="ECO:0000259" key="8">
    <source>
        <dbReference type="PROSITE" id="PS50011"/>
    </source>
</evidence>
<keyword evidence="3" id="KW-0808">Transferase</keyword>
<dbReference type="PROSITE" id="PS00107">
    <property type="entry name" value="PROTEIN_KINASE_ATP"/>
    <property type="match status" value="1"/>
</dbReference>
<feature type="domain" description="Protein kinase" evidence="8">
    <location>
        <begin position="1056"/>
        <end position="1341"/>
    </location>
</feature>
<comment type="caution">
    <text evidence="9">The sequence shown here is derived from an EMBL/GenBank/DDBJ whole genome shotgun (WGS) entry which is preliminary data.</text>
</comment>
<dbReference type="PROSITE" id="PS00108">
    <property type="entry name" value="PROTEIN_KINASE_ST"/>
    <property type="match status" value="1"/>
</dbReference>
<keyword evidence="10" id="KW-1185">Reference proteome</keyword>
<gene>
    <name evidence="9" type="ORF">PNOK_0220700</name>
</gene>
<keyword evidence="5 9" id="KW-0418">Kinase</keyword>
<dbReference type="PANTHER" id="PTHR48016:SF32">
    <property type="entry name" value="MITOGEN-ACTIVATED PROTEIN KINASE KINASE KINASE 4"/>
    <property type="match status" value="1"/>
</dbReference>
<dbReference type="Pfam" id="PF00069">
    <property type="entry name" value="Pkinase"/>
    <property type="match status" value="1"/>
</dbReference>
<evidence type="ECO:0000256" key="5">
    <source>
        <dbReference type="ARBA" id="ARBA00022777"/>
    </source>
</evidence>
<evidence type="ECO:0000256" key="3">
    <source>
        <dbReference type="ARBA" id="ARBA00022679"/>
    </source>
</evidence>
<dbReference type="GO" id="GO:0038066">
    <property type="term" value="P:p38MAPK cascade"/>
    <property type="evidence" value="ECO:0007669"/>
    <property type="project" value="TreeGrafter"/>
</dbReference>
<accession>A0A286URN3</accession>
<keyword evidence="2" id="KW-0723">Serine/threonine-protein kinase</keyword>
<evidence type="ECO:0000256" key="6">
    <source>
        <dbReference type="ARBA" id="ARBA00022840"/>
    </source>
</evidence>
<dbReference type="SUPFAM" id="SSF56112">
    <property type="entry name" value="Protein kinase-like (PK-like)"/>
    <property type="match status" value="1"/>
</dbReference>
<evidence type="ECO:0000313" key="10">
    <source>
        <dbReference type="Proteomes" id="UP000217199"/>
    </source>
</evidence>
<sequence>MPRRHIPTLYPHTENDNDSVDAQDVNTQWNSTGHLQLSYGSSGLVSSKTRQKQRSQATFTPVGHQGVIVEPSFVPKSDVYSQFVKRYRSRPIVLDDPRDDQDNFVRHIGTGHLFDEDSDEEYQESSQNADNRELHRSLLVDNEPMEPYTFEDRERLEWQSMLASVLDGDVLRSEKSRIQVALMASSDSGNNRHLDIWFGLRAKLRGRSVEEERKLLEERKMHLVDRVISEISQFRVVDSPEYPSAAHQVNVILQHLDKIQSFYPHLKAFHMDKPAASHPDFQTRCDTLIAWSNVYAALRQQINIFRKWTGSETLDVMARSTEHDGTTFVERVLKEETIQRTFEKGSLTTVHALIASARDTQVNRAPMFHSLHLPTFDNELVQLISFPTRLAHALLRSRLDYANRVKDPDVLIIDQMLEDFRLAIGLACTLKRQYEAFLHPDPGGNWNLPSCISKDYDETLLQTLHMFFRMIHWKLKSGSKDIYFRETEFLEAQWTTFNDVSLVVAGGAYLVAEQFCLMTNKLYQRVITSFQRQINIPVVPKDKQQRLTQSSKSTRNRSNVDPDYININDGKEKIMSVEQMITWFEKVLEGIKARYRKLQRFTRTLTQRFGNAAEYSLENVPLDSFIASLVETDHFLVYTQSFEEYGTYIVASSGLRDRPDAIRRILQDPFHVHDIWEDNYADVRHVESFSVPPRELDDSAEEERRYDDSTYLLILSPRVRFLWNGLVLMLPLPRIEFEMKDNRIRLVADGPNARLNMAKERFAEVFLAPVVEDGEPIEPYYTPPSNIVDHMAHLPIINRELKKLAVHTVKLAEAVINGTSDIRKATNGLPNTTDLLESWYSFAADHGQHAQKYMDRASWLRFNRYLISLAINWVSFICDDCDPTDRKTFRWAVSALEFVLLRTKRNNILHLPEEQFEQLRQKVASCMTLLISHFDILGARSAQDALREKEKQEELRQAGNEIINMTGNEEDFWEPITPASGAAYEEHSFANMVTSGDRSIKRFREDVLRHIQLIEGDRTGVGMEQNVVGRVLDDQKPEDKSLMFLASATSNVSIRWQQGKFIGAGAFGSVYTAINLDTGSVMAVKEIRVQDVAGTPNLYKQIQDELRVMEMLHHPNIVEYYGIEVHRDKVYIFEEYCEGGSLAANLEVGRIADETILQIYTMQMLEGLYYLHSQNIVHRDIKPDNILLDHNGVLKFVDFGAAKVIAKNTRTMQRTRMPTPTLANPSTSTAEAGLAMHNSLTGTPMYMSPEVIKNDKHGRNGAMDIWSLGCVVLECATGRKPWSNLDNEWAIMFHIGVATQHPPLPENGELSDLGINFIKQCLTIDPIRRPTAEELLNHPWMRQLMEDLHSYEDEVLPGNAPVDILPAEEDFQGGSIARQAAILREREKEVIKAASPESITPDSELSLPLAGLKDLSLSDSPESIGSL</sequence>
<dbReference type="FunCoup" id="A0A286URN3">
    <property type="interactions" value="389"/>
</dbReference>
<evidence type="ECO:0000256" key="2">
    <source>
        <dbReference type="ARBA" id="ARBA00022527"/>
    </source>
</evidence>
<dbReference type="CDD" id="cd06626">
    <property type="entry name" value="STKc_MEKK4"/>
    <property type="match status" value="1"/>
</dbReference>
<dbReference type="Gene3D" id="1.10.510.10">
    <property type="entry name" value="Transferase(Phosphotransferase) domain 1"/>
    <property type="match status" value="1"/>
</dbReference>
<dbReference type="Proteomes" id="UP000217199">
    <property type="component" value="Unassembled WGS sequence"/>
</dbReference>
<keyword evidence="4 7" id="KW-0547">Nucleotide-binding</keyword>
<dbReference type="GO" id="GO:0004674">
    <property type="term" value="F:protein serine/threonine kinase activity"/>
    <property type="evidence" value="ECO:0007669"/>
    <property type="project" value="UniProtKB-KW"/>
</dbReference>
<dbReference type="OrthoDB" id="1043025at2759"/>
<dbReference type="InParanoid" id="A0A286URN3"/>
<dbReference type="PROSITE" id="PS50011">
    <property type="entry name" value="PROTEIN_KINASE_DOM"/>
    <property type="match status" value="1"/>
</dbReference>
<dbReference type="SMART" id="SM00220">
    <property type="entry name" value="S_TKc"/>
    <property type="match status" value="1"/>
</dbReference>
<evidence type="ECO:0000313" key="9">
    <source>
        <dbReference type="EMBL" id="PAV22250.1"/>
    </source>
</evidence>
<dbReference type="InterPro" id="IPR050538">
    <property type="entry name" value="MAP_kinase_kinase_kinase"/>
</dbReference>
<evidence type="ECO:0000256" key="4">
    <source>
        <dbReference type="ARBA" id="ARBA00022741"/>
    </source>
</evidence>
<dbReference type="InterPro" id="IPR011009">
    <property type="entry name" value="Kinase-like_dom_sf"/>
</dbReference>
<comment type="similarity">
    <text evidence="1">Belongs to the protein kinase superfamily. STE Ser/Thr protein kinase family. MAP kinase kinase kinase subfamily.</text>
</comment>
<dbReference type="InterPro" id="IPR008271">
    <property type="entry name" value="Ser/Thr_kinase_AS"/>
</dbReference>
<reference evidence="9 10" key="1">
    <citation type="journal article" date="2017" name="Mol. Ecol.">
        <title>Comparative and population genomic landscape of Phellinus noxius: A hypervariable fungus causing root rot in trees.</title>
        <authorList>
            <person name="Chung C.L."/>
            <person name="Lee T.J."/>
            <person name="Akiba M."/>
            <person name="Lee H.H."/>
            <person name="Kuo T.H."/>
            <person name="Liu D."/>
            <person name="Ke H.M."/>
            <person name="Yokoi T."/>
            <person name="Roa M.B."/>
            <person name="Lu M.J."/>
            <person name="Chang Y.Y."/>
            <person name="Ann P.J."/>
            <person name="Tsai J.N."/>
            <person name="Chen C.Y."/>
            <person name="Tzean S.S."/>
            <person name="Ota Y."/>
            <person name="Hattori T."/>
            <person name="Sahashi N."/>
            <person name="Liou R.F."/>
            <person name="Kikuchi T."/>
            <person name="Tsai I.J."/>
        </authorList>
    </citation>
    <scope>NUCLEOTIDE SEQUENCE [LARGE SCALE GENOMIC DNA]</scope>
    <source>
        <strain evidence="9 10">FFPRI411160</strain>
    </source>
</reference>